<dbReference type="PROSITE" id="PS50206">
    <property type="entry name" value="RHODANESE_3"/>
    <property type="match status" value="2"/>
</dbReference>
<dbReference type="AlphaFoldDB" id="A0A495QR55"/>
<keyword evidence="2 4" id="KW-0808">Transferase</keyword>
<keyword evidence="5" id="KW-1185">Reference proteome</keyword>
<dbReference type="GO" id="GO:0004792">
    <property type="term" value="F:thiosulfate-cyanide sulfurtransferase activity"/>
    <property type="evidence" value="ECO:0007669"/>
    <property type="project" value="InterPro"/>
</dbReference>
<name>A0A495QR55_9EURY</name>
<dbReference type="RefSeq" id="WP_121304726.1">
    <property type="nucleotide sequence ID" value="NZ_RBWW01000003.1"/>
</dbReference>
<evidence type="ECO:0000313" key="4">
    <source>
        <dbReference type="EMBL" id="RKS75978.1"/>
    </source>
</evidence>
<comment type="caution">
    <text evidence="4">The sequence shown here is derived from an EMBL/GenBank/DDBJ whole genome shotgun (WGS) entry which is preliminary data.</text>
</comment>
<protein>
    <recommendedName>
        <fullName evidence="2">Sulfurtransferase</fullName>
    </recommendedName>
</protein>
<gene>
    <name evidence="4" type="ORF">BDK61_4604</name>
</gene>
<dbReference type="PANTHER" id="PTHR43855:SF1">
    <property type="entry name" value="THIOSULFATE SULFURTRANSFERASE"/>
    <property type="match status" value="1"/>
</dbReference>
<dbReference type="Gene3D" id="3.40.250.10">
    <property type="entry name" value="Rhodanese-like domain"/>
    <property type="match status" value="2"/>
</dbReference>
<feature type="domain" description="Rhodanese" evidence="3">
    <location>
        <begin position="32"/>
        <end position="139"/>
    </location>
</feature>
<dbReference type="Pfam" id="PF00581">
    <property type="entry name" value="Rhodanese"/>
    <property type="match status" value="2"/>
</dbReference>
<organism evidence="4 5">
    <name type="scientific">Haloarcula quadrata</name>
    <dbReference type="NCBI Taxonomy" id="182779"/>
    <lineage>
        <taxon>Archaea</taxon>
        <taxon>Methanobacteriati</taxon>
        <taxon>Methanobacteriota</taxon>
        <taxon>Stenosarchaea group</taxon>
        <taxon>Halobacteria</taxon>
        <taxon>Halobacteriales</taxon>
        <taxon>Haloarculaceae</taxon>
        <taxon>Haloarcula</taxon>
    </lineage>
</organism>
<dbReference type="CDD" id="cd01449">
    <property type="entry name" value="TST_Repeat_2"/>
    <property type="match status" value="1"/>
</dbReference>
<proteinExistence type="predicted"/>
<dbReference type="PANTHER" id="PTHR43855">
    <property type="entry name" value="THIOSULFATE SULFURTRANSFERASE"/>
    <property type="match status" value="1"/>
</dbReference>
<dbReference type="PROSITE" id="PS00683">
    <property type="entry name" value="RHODANESE_2"/>
    <property type="match status" value="1"/>
</dbReference>
<dbReference type="PROSITE" id="PS00380">
    <property type="entry name" value="RHODANESE_1"/>
    <property type="match status" value="1"/>
</dbReference>
<evidence type="ECO:0000313" key="5">
    <source>
        <dbReference type="Proteomes" id="UP000268233"/>
    </source>
</evidence>
<dbReference type="Proteomes" id="UP000268233">
    <property type="component" value="Unassembled WGS sequence"/>
</dbReference>
<accession>A0A495QR55</accession>
<keyword evidence="1" id="KW-0677">Repeat</keyword>
<dbReference type="InterPro" id="IPR051126">
    <property type="entry name" value="Thiosulfate_sulfurtransferase"/>
</dbReference>
<feature type="domain" description="Rhodanese" evidence="3">
    <location>
        <begin position="169"/>
        <end position="288"/>
    </location>
</feature>
<dbReference type="SUPFAM" id="SSF52821">
    <property type="entry name" value="Rhodanese/Cell cycle control phosphatase"/>
    <property type="match status" value="2"/>
</dbReference>
<dbReference type="InterPro" id="IPR001307">
    <property type="entry name" value="Thiosulphate_STrfase_CS"/>
</dbReference>
<dbReference type="InterPro" id="IPR036873">
    <property type="entry name" value="Rhodanese-like_dom_sf"/>
</dbReference>
<evidence type="ECO:0000256" key="1">
    <source>
        <dbReference type="ARBA" id="ARBA00022737"/>
    </source>
</evidence>
<evidence type="ECO:0000259" key="3">
    <source>
        <dbReference type="PROSITE" id="PS50206"/>
    </source>
</evidence>
<dbReference type="SMART" id="SM00450">
    <property type="entry name" value="RHOD"/>
    <property type="match status" value="2"/>
</dbReference>
<dbReference type="EMBL" id="RBWW01000003">
    <property type="protein sequence ID" value="RKS75978.1"/>
    <property type="molecule type" value="Genomic_DNA"/>
</dbReference>
<dbReference type="InterPro" id="IPR001763">
    <property type="entry name" value="Rhodanese-like_dom"/>
</dbReference>
<dbReference type="CDD" id="cd01448">
    <property type="entry name" value="TST_Repeat_1"/>
    <property type="match status" value="1"/>
</dbReference>
<keyword evidence="4" id="KW-0670">Pyruvate</keyword>
<reference evidence="4 5" key="1">
    <citation type="submission" date="2018-10" db="EMBL/GenBank/DDBJ databases">
        <title>Genomic Encyclopedia of Archaeal and Bacterial Type Strains, Phase II (KMG-II): from individual species to whole genera.</title>
        <authorList>
            <person name="Goeker M."/>
        </authorList>
    </citation>
    <scope>NUCLEOTIDE SEQUENCE [LARGE SCALE GENOMIC DNA]</scope>
    <source>
        <strain evidence="4 5">DSM 11927</strain>
    </source>
</reference>
<evidence type="ECO:0000256" key="2">
    <source>
        <dbReference type="RuleBase" id="RU000507"/>
    </source>
</evidence>
<sequence>MNARLSGTIESVRNAVVTPAWLEEHLDEAESESHELCLVEVDLNTAFYEQGHIPGAVCIDWQQQLQHATRRDIPSETALANLLGARGITEDSTLVLYGDNSNWFAAHLYWMLSYYGHEEMYLLDGGREHWLESGRPTTTAVPSYPTQSYRTRGPFEHVRAYRSAVKRALSKPTKLVDVRLPEEYDGTILAPPGMTESARRGGHIPGAKNIVWSENLQSNGRFKSPETLAELYRNRGIDRDSDVIVYCRIGERSSLTWFVLSELLDYPSVRNYDGAWTEWGNLIGVPIATGSD</sequence>